<feature type="compositionally biased region" description="Polar residues" evidence="1">
    <location>
        <begin position="389"/>
        <end position="409"/>
    </location>
</feature>
<dbReference type="RefSeq" id="XP_037147775.1">
    <property type="nucleotide sequence ID" value="XM_037296594.1"/>
</dbReference>
<feature type="compositionally biased region" description="Polar residues" evidence="1">
    <location>
        <begin position="1323"/>
        <end position="1340"/>
    </location>
</feature>
<feature type="compositionally biased region" description="Low complexity" evidence="1">
    <location>
        <begin position="1281"/>
        <end position="1296"/>
    </location>
</feature>
<feature type="compositionally biased region" description="Basic and acidic residues" evidence="1">
    <location>
        <begin position="372"/>
        <end position="387"/>
    </location>
</feature>
<accession>A0A8H6C7E0</accession>
<feature type="compositionally biased region" description="Polar residues" evidence="1">
    <location>
        <begin position="741"/>
        <end position="750"/>
    </location>
</feature>
<feature type="region of interest" description="Disordered" evidence="1">
    <location>
        <begin position="290"/>
        <end position="325"/>
    </location>
</feature>
<sequence>MQRNARPDGLENPSSMFQRNHSASSERTSSFSGSSLTSPPSVSPDPAYIALSAASQIVNTDRADRGYLEGEGIKVELDTAIVAPGSVALVNGFLDQLLYSFLANSRSTSIAALRPAIQEVLKPRLAKEAIQGADEELEGYMTGGDAEELLAFHGGQSFRGDYDLNLIWRRTRLRCMVYTRLGDMEEEDEETYLEQEEENANEGRRRLHREIGSISPAAAIFLTSVLEFIGEHAMLLAGEAAYNRFQTKGPRPHYPRAVVEEIDMEKLAFNGTLGRLWRSWKKRVRSSSLLSPRPASLGRHKTSFSSDSASRKTSISEGDGFGYFDHVQRPSAMQLPPQEKEPVPVAAPQALDLPEEPYFSDFSAETPDAESADEKQGRRRSMIEISKHGSITPTQTPSQLSQPSFSVPSGSEERPVQQRQRSSSVPVRQTPFGSPVDEAFTTPRERPDPLERDYDRADAEKELPRLTDDSTNVPVPAGDSTAVSTMYDGTIRKGIESASEEMSHQPSRGMSTYTESSLNTDEYDHELAPQALNFNGSSAPTETIGNGPINGLLPDSRDSTVSSSYSFQRSEMDLVAQPRTSDQISDREEDESEGAAFPKRADSLDQENDTGRSGHVGNLANLAMLQGHQLRTYDESGKAVKRDIPVLYEAPSNKDVIYNPDANVRSSTGPPDESGLPTPTGADNQNVEPGPKAIPRQQGVPLLAPLQELMDAAHDTSDEASSNAPSHGTPRSDAYVPAHRSQGSDSVRTDTLSAIHSTASQPSTAVSKSADLRAQPISVNTGTERAAVQRVSPGTTPLANGRISTSSIREGRPVTASSTTSQMSSKIKGMIGRESGDLIRQPMPRRNSSDGSSSLVNGIQRAPRSADREQDFEDLIKSDETVKYTLTPQNMREMETPESPQYQTHTRSETQGSLTGSLNGINGLRANPTNVTEFVKGPPSFETTRSPPQAPPKSPGVRSGRVAAPREADAKDHNMRDFADFIRSTGPDSVPTHAARPVTSGTMKKERPSSSTSQVGPKKLTKSPSVTSPKQSYISPPPKPEIAPMRTASKLQAREAAVTNSNATADLADFLRSGPDGLDARRSAQRPGADIQPATTSNGYVNGRQAVGSGTSVASTQDSFAASKMTQSSTNSRTGLLDTSNRAQPSTPEAGRNSGAPSPRSIDPPPGRARKQRRVRDPYAIESDDENDDILLPPEREEESLSDFLRNYTPPPAAATRPPPIGITGAPKPAKQSVTLKERIQRNIAVIPDYRPLPPKAPKKPSSAKSPPQSNESRRKSQRQNSNTSASSPLSSGSRPSAHRNVSSGSKAPQLPPINPRAISPHLVSQNGTKMDSYRPTQPTYAKHVERRPKQQLQAREEHGALSGPPQGGGMGDLADFLRETEPPPPSGPVGGMRPLSPAKEKEESSGFGRMFGRRKKEVK</sequence>
<feature type="compositionally biased region" description="Polar residues" evidence="1">
    <location>
        <begin position="532"/>
        <end position="544"/>
    </location>
</feature>
<name>A0A8H6C7E0_9LECA</name>
<feature type="compositionally biased region" description="Pro residues" evidence="1">
    <location>
        <begin position="1209"/>
        <end position="1221"/>
    </location>
</feature>
<evidence type="ECO:0000256" key="1">
    <source>
        <dbReference type="SAM" id="MobiDB-lite"/>
    </source>
</evidence>
<protein>
    <recommendedName>
        <fullName evidence="4">Flo11</fullName>
    </recommendedName>
</protein>
<feature type="region of interest" description="Disordered" evidence="1">
    <location>
        <begin position="532"/>
        <end position="616"/>
    </location>
</feature>
<feature type="compositionally biased region" description="Polar residues" evidence="1">
    <location>
        <begin position="1108"/>
        <end position="1147"/>
    </location>
</feature>
<dbReference type="Proteomes" id="UP000593566">
    <property type="component" value="Unassembled WGS sequence"/>
</dbReference>
<feature type="region of interest" description="Disordered" evidence="1">
    <location>
        <begin position="1"/>
        <end position="42"/>
    </location>
</feature>
<gene>
    <name evidence="2" type="ORF">HO133_005687</name>
</gene>
<feature type="region of interest" description="Disordered" evidence="1">
    <location>
        <begin position="783"/>
        <end position="1420"/>
    </location>
</feature>
<feature type="region of interest" description="Disordered" evidence="1">
    <location>
        <begin position="656"/>
        <end position="750"/>
    </location>
</feature>
<feature type="compositionally biased region" description="Low complexity" evidence="1">
    <location>
        <begin position="22"/>
        <end position="42"/>
    </location>
</feature>
<evidence type="ECO:0008006" key="4">
    <source>
        <dbReference type="Google" id="ProtNLM"/>
    </source>
</evidence>
<organism evidence="2 3">
    <name type="scientific">Letharia lupina</name>
    <dbReference type="NCBI Taxonomy" id="560253"/>
    <lineage>
        <taxon>Eukaryota</taxon>
        <taxon>Fungi</taxon>
        <taxon>Dikarya</taxon>
        <taxon>Ascomycota</taxon>
        <taxon>Pezizomycotina</taxon>
        <taxon>Lecanoromycetes</taxon>
        <taxon>OSLEUM clade</taxon>
        <taxon>Lecanoromycetidae</taxon>
        <taxon>Lecanorales</taxon>
        <taxon>Lecanorineae</taxon>
        <taxon>Parmeliaceae</taxon>
        <taxon>Letharia</taxon>
    </lineage>
</organism>
<keyword evidence="3" id="KW-1185">Reference proteome</keyword>
<feature type="region of interest" description="Disordered" evidence="1">
    <location>
        <begin position="498"/>
        <end position="517"/>
    </location>
</feature>
<feature type="compositionally biased region" description="Polar residues" evidence="1">
    <location>
        <begin position="1022"/>
        <end position="1034"/>
    </location>
</feature>
<dbReference type="GeneID" id="59334092"/>
<proteinExistence type="predicted"/>
<feature type="compositionally biased region" description="Polar residues" evidence="1">
    <location>
        <begin position="12"/>
        <end position="21"/>
    </location>
</feature>
<feature type="region of interest" description="Disordered" evidence="1">
    <location>
        <begin position="359"/>
        <end position="485"/>
    </location>
</feature>
<feature type="compositionally biased region" description="Basic and acidic residues" evidence="1">
    <location>
        <begin position="964"/>
        <end position="980"/>
    </location>
</feature>
<feature type="compositionally biased region" description="Polar residues" evidence="1">
    <location>
        <begin position="815"/>
        <end position="825"/>
    </location>
</feature>
<feature type="compositionally biased region" description="Polar residues" evidence="1">
    <location>
        <begin position="792"/>
        <end position="808"/>
    </location>
</feature>
<evidence type="ECO:0000313" key="3">
    <source>
        <dbReference type="Proteomes" id="UP000593566"/>
    </source>
</evidence>
<feature type="compositionally biased region" description="Polar residues" evidence="1">
    <location>
        <begin position="504"/>
        <end position="517"/>
    </location>
</feature>
<feature type="compositionally biased region" description="Polar residues" evidence="1">
    <location>
        <begin position="898"/>
        <end position="920"/>
    </location>
</feature>
<comment type="caution">
    <text evidence="2">The sequence shown here is derived from an EMBL/GenBank/DDBJ whole genome shotgun (WGS) entry which is preliminary data.</text>
</comment>
<dbReference type="EMBL" id="JACCJB010000022">
    <property type="protein sequence ID" value="KAF6218340.1"/>
    <property type="molecule type" value="Genomic_DNA"/>
</dbReference>
<feature type="compositionally biased region" description="Basic and acidic residues" evidence="1">
    <location>
        <begin position="443"/>
        <end position="468"/>
    </location>
</feature>
<feature type="compositionally biased region" description="Basic and acidic residues" evidence="1">
    <location>
        <begin position="864"/>
        <end position="882"/>
    </location>
</feature>
<feature type="compositionally biased region" description="Polar residues" evidence="1">
    <location>
        <begin position="417"/>
        <end position="427"/>
    </location>
</feature>
<evidence type="ECO:0000313" key="2">
    <source>
        <dbReference type="EMBL" id="KAF6218340.1"/>
    </source>
</evidence>
<reference evidence="2 3" key="1">
    <citation type="journal article" date="2020" name="Genomics">
        <title>Complete, high-quality genomes from long-read metagenomic sequencing of two wolf lichen thalli reveals enigmatic genome architecture.</title>
        <authorList>
            <person name="McKenzie S.K."/>
            <person name="Walston R.F."/>
            <person name="Allen J.L."/>
        </authorList>
    </citation>
    <scope>NUCLEOTIDE SEQUENCE [LARGE SCALE GENOMIC DNA]</scope>
    <source>
        <strain evidence="2">WasteWater1</strain>
    </source>
</reference>
<feature type="compositionally biased region" description="Polar residues" evidence="1">
    <location>
        <begin position="303"/>
        <end position="316"/>
    </location>
</feature>